<dbReference type="Gene3D" id="3.30.160.60">
    <property type="entry name" value="Classic Zinc Finger"/>
    <property type="match status" value="11"/>
</dbReference>
<evidence type="ECO:0000256" key="5">
    <source>
        <dbReference type="ARBA" id="ARBA00022771"/>
    </source>
</evidence>
<feature type="region of interest" description="Disordered" evidence="10">
    <location>
        <begin position="273"/>
        <end position="345"/>
    </location>
</feature>
<dbReference type="SUPFAM" id="SSF57667">
    <property type="entry name" value="beta-beta-alpha zinc fingers"/>
    <property type="match status" value="6"/>
</dbReference>
<reference evidence="12" key="1">
    <citation type="submission" date="2025-08" db="UniProtKB">
        <authorList>
            <consortium name="Ensembl"/>
        </authorList>
    </citation>
    <scope>IDENTIFICATION</scope>
</reference>
<organism evidence="12 13">
    <name type="scientific">Oncorhynchus kisutch</name>
    <name type="common">Coho salmon</name>
    <name type="synonym">Salmo kisutch</name>
    <dbReference type="NCBI Taxonomy" id="8019"/>
    <lineage>
        <taxon>Eukaryota</taxon>
        <taxon>Metazoa</taxon>
        <taxon>Chordata</taxon>
        <taxon>Craniata</taxon>
        <taxon>Vertebrata</taxon>
        <taxon>Euteleostomi</taxon>
        <taxon>Actinopterygii</taxon>
        <taxon>Neopterygii</taxon>
        <taxon>Teleostei</taxon>
        <taxon>Protacanthopterygii</taxon>
        <taxon>Salmoniformes</taxon>
        <taxon>Salmonidae</taxon>
        <taxon>Salmoninae</taxon>
        <taxon>Oncorhynchus</taxon>
    </lineage>
</organism>
<feature type="domain" description="C2H2-type" evidence="11">
    <location>
        <begin position="647"/>
        <end position="674"/>
    </location>
</feature>
<dbReference type="Pfam" id="PF14973">
    <property type="entry name" value="TINF2_N"/>
    <property type="match status" value="1"/>
</dbReference>
<evidence type="ECO:0000256" key="9">
    <source>
        <dbReference type="PROSITE-ProRule" id="PRU00042"/>
    </source>
</evidence>
<name>A0A8C7FKM9_ONCKI</name>
<dbReference type="FunFam" id="3.30.160.60:FF:000151">
    <property type="entry name" value="Zinc finger and SCAN domain-containing 21"/>
    <property type="match status" value="1"/>
</dbReference>
<evidence type="ECO:0000256" key="7">
    <source>
        <dbReference type="ARBA" id="ARBA00023125"/>
    </source>
</evidence>
<dbReference type="FunFam" id="3.30.160.60:FF:001732">
    <property type="entry name" value="Zgc:162936"/>
    <property type="match status" value="1"/>
</dbReference>
<evidence type="ECO:0000313" key="13">
    <source>
        <dbReference type="Proteomes" id="UP000694557"/>
    </source>
</evidence>
<dbReference type="FunFam" id="3.30.160.60:FF:001009">
    <property type="entry name" value="Zinc finger protein 26"/>
    <property type="match status" value="1"/>
</dbReference>
<proteinExistence type="inferred from homology"/>
<dbReference type="InterPro" id="IPR029400">
    <property type="entry name" value="TINF2_N"/>
</dbReference>
<comment type="subcellular location">
    <subcellularLocation>
        <location evidence="1">Nucleus</location>
    </subcellularLocation>
</comment>
<feature type="domain" description="C2H2-type" evidence="11">
    <location>
        <begin position="563"/>
        <end position="590"/>
    </location>
</feature>
<dbReference type="PROSITE" id="PS00028">
    <property type="entry name" value="ZINC_FINGER_C2H2_1"/>
    <property type="match status" value="11"/>
</dbReference>
<sequence length="806" mass="90376">MDKRVKASVSTGPPLPLSSLRLLVSPLRLMYSFVWHVVNRRNVMHYGKVEEFVTVVTEAVPKLLSYKQRAQLILGLRARMILEMFRKGCPPNPQAIQSLLGNMNISASSGQQDVEVEESQANFVSLVQTLLKNPYERKHFFQEEFYTQYGSKYDTALQALVGGLVFRLEQLLSVPDLSQIASMISADPSDLEECGQSMSDPEQLKILLHHQKLLNKTQFNRNVPLTSSVGDCVLSSLSFRLACGMPSMEPDFDKPSESLEAALSVMNPASFSDLEDLGMMSDDSPHAGEDSTLQREEGAKDNGSGAKNAVCESEEDDALPESPSSPQGVSGLVGGSPSKGAPTVRSMLPTERHQPLVSLMSSSFTKSSPSQIVKLVIPATVTIGNQPGNPPVKVASFHQWVSHIASNSISLPSLPPLPQNNYVDQEIRSGDTCLGSSVVIGGQEAETNLFERAVIRRRWAPKPQRITVPSKRKIPEATIICQECGKSFVYPSQLENHLRIHTGEKPFKCTECGRAFRSLGGMTTHMKNHSEARPFKCDECDKGFRKKADLKKHQLIHMGAKPHKCTICGKGFSQAFYCRIHIQSHASENNFPCTHCPKRFPTQYKLSVHERWHTMERPFICEQCGMRFFHPSGLKRHMGYHIGNRPFLCAQCGKTFVYEFDLKKHQRDHGPKPKIPCPVCQKVFGSNGLIKAHMFTHTSVKPYRCDICDKTFKQSSSLSSHKRLHTGERPYHCDMCGKTYKLNQHLKEHIIIHHTAEGHPCDQCGKVFKLPRLLKAHERLHSGERSEQPRKYSHTSRRRRNSSKMS</sequence>
<feature type="compositionally biased region" description="Basic residues" evidence="10">
    <location>
        <begin position="791"/>
        <end position="806"/>
    </location>
</feature>
<dbReference type="SMART" id="SM00355">
    <property type="entry name" value="ZnF_C2H2"/>
    <property type="match status" value="11"/>
</dbReference>
<keyword evidence="3" id="KW-0479">Metal-binding</keyword>
<keyword evidence="13" id="KW-1185">Reference proteome</keyword>
<reference evidence="12" key="2">
    <citation type="submission" date="2025-09" db="UniProtKB">
        <authorList>
            <consortium name="Ensembl"/>
        </authorList>
    </citation>
    <scope>IDENTIFICATION</scope>
</reference>
<feature type="domain" description="C2H2-type" evidence="11">
    <location>
        <begin position="675"/>
        <end position="702"/>
    </location>
</feature>
<dbReference type="InterPro" id="IPR013087">
    <property type="entry name" value="Znf_C2H2_type"/>
</dbReference>
<feature type="domain" description="C2H2-type" evidence="11">
    <location>
        <begin position="703"/>
        <end position="730"/>
    </location>
</feature>
<dbReference type="FunFam" id="3.30.160.60:FF:000624">
    <property type="entry name" value="zinc finger protein 697"/>
    <property type="match status" value="2"/>
</dbReference>
<dbReference type="Pfam" id="PF00096">
    <property type="entry name" value="zf-C2H2"/>
    <property type="match status" value="8"/>
</dbReference>
<evidence type="ECO:0000256" key="6">
    <source>
        <dbReference type="ARBA" id="ARBA00022833"/>
    </source>
</evidence>
<feature type="domain" description="C2H2-type" evidence="11">
    <location>
        <begin position="759"/>
        <end position="786"/>
    </location>
</feature>
<dbReference type="FunFam" id="3.30.160.60:FF:001450">
    <property type="entry name" value="zinc finger protein 774"/>
    <property type="match status" value="1"/>
</dbReference>
<comment type="similarity">
    <text evidence="2">Belongs to the krueppel C2H2-type zinc-finger protein family.</text>
</comment>
<evidence type="ECO:0000313" key="12">
    <source>
        <dbReference type="Ensembl" id="ENSOKIP00005029541.1"/>
    </source>
</evidence>
<keyword evidence="5 9" id="KW-0863">Zinc-finger</keyword>
<evidence type="ECO:0000256" key="1">
    <source>
        <dbReference type="ARBA" id="ARBA00004123"/>
    </source>
</evidence>
<dbReference type="InterPro" id="IPR050331">
    <property type="entry name" value="Zinc_finger"/>
</dbReference>
<evidence type="ECO:0000256" key="2">
    <source>
        <dbReference type="ARBA" id="ARBA00006991"/>
    </source>
</evidence>
<dbReference type="InterPro" id="IPR036236">
    <property type="entry name" value="Znf_C2H2_sf"/>
</dbReference>
<dbReference type="GO" id="GO:0043565">
    <property type="term" value="F:sequence-specific DNA binding"/>
    <property type="evidence" value="ECO:0007669"/>
    <property type="project" value="UniProtKB-ARBA"/>
</dbReference>
<evidence type="ECO:0000256" key="3">
    <source>
        <dbReference type="ARBA" id="ARBA00022723"/>
    </source>
</evidence>
<feature type="domain" description="C2H2-type" evidence="11">
    <location>
        <begin position="479"/>
        <end position="506"/>
    </location>
</feature>
<dbReference type="GO" id="GO:0045893">
    <property type="term" value="P:positive regulation of DNA-templated transcription"/>
    <property type="evidence" value="ECO:0007669"/>
    <property type="project" value="UniProtKB-ARBA"/>
</dbReference>
<dbReference type="PANTHER" id="PTHR16515">
    <property type="entry name" value="PR DOMAIN ZINC FINGER PROTEIN"/>
    <property type="match status" value="1"/>
</dbReference>
<dbReference type="Pfam" id="PF13894">
    <property type="entry name" value="zf-C2H2_4"/>
    <property type="match status" value="1"/>
</dbReference>
<feature type="domain" description="C2H2-type" evidence="11">
    <location>
        <begin position="507"/>
        <end position="534"/>
    </location>
</feature>
<keyword evidence="4" id="KW-0677">Repeat</keyword>
<dbReference type="FunFam" id="3.30.160.60:FF:000744">
    <property type="entry name" value="zinc finger E-box-binding homeobox 1"/>
    <property type="match status" value="1"/>
</dbReference>
<accession>A0A8C7FKM9</accession>
<dbReference type="GeneTree" id="ENSGT00940000167339"/>
<dbReference type="Ensembl" id="ENSOKIT00005031248.1">
    <property type="protein sequence ID" value="ENSOKIP00005029541.1"/>
    <property type="gene ID" value="ENSOKIG00005012764.1"/>
</dbReference>
<evidence type="ECO:0000256" key="10">
    <source>
        <dbReference type="SAM" id="MobiDB-lite"/>
    </source>
</evidence>
<dbReference type="GO" id="GO:0005634">
    <property type="term" value="C:nucleus"/>
    <property type="evidence" value="ECO:0007669"/>
    <property type="project" value="UniProtKB-SubCell"/>
</dbReference>
<protein>
    <recommendedName>
        <fullName evidence="11">C2H2-type domain-containing protein</fullName>
    </recommendedName>
</protein>
<evidence type="ECO:0000256" key="4">
    <source>
        <dbReference type="ARBA" id="ARBA00022737"/>
    </source>
</evidence>
<feature type="domain" description="C2H2-type" evidence="11">
    <location>
        <begin position="731"/>
        <end position="759"/>
    </location>
</feature>
<dbReference type="GO" id="GO:0005694">
    <property type="term" value="C:chromosome"/>
    <property type="evidence" value="ECO:0007669"/>
    <property type="project" value="UniProtKB-ARBA"/>
</dbReference>
<dbReference type="FunFam" id="3.30.160.60:FF:000100">
    <property type="entry name" value="Zinc finger 45-like"/>
    <property type="match status" value="2"/>
</dbReference>
<dbReference type="PANTHER" id="PTHR16515:SF49">
    <property type="entry name" value="GASTRULA ZINC FINGER PROTEIN XLCGF49.1-LIKE-RELATED"/>
    <property type="match status" value="1"/>
</dbReference>
<feature type="compositionally biased region" description="Basic and acidic residues" evidence="10">
    <location>
        <begin position="283"/>
        <end position="300"/>
    </location>
</feature>
<feature type="region of interest" description="Disordered" evidence="10">
    <location>
        <begin position="779"/>
        <end position="806"/>
    </location>
</feature>
<feature type="domain" description="C2H2-type" evidence="11">
    <location>
        <begin position="619"/>
        <end position="646"/>
    </location>
</feature>
<dbReference type="Proteomes" id="UP000694557">
    <property type="component" value="Unassembled WGS sequence"/>
</dbReference>
<dbReference type="CDD" id="cd11657">
    <property type="entry name" value="TIN2_N"/>
    <property type="match status" value="1"/>
</dbReference>
<dbReference type="PROSITE" id="PS50157">
    <property type="entry name" value="ZINC_FINGER_C2H2_2"/>
    <property type="match status" value="11"/>
</dbReference>
<keyword evidence="6" id="KW-0862">Zinc</keyword>
<dbReference type="Pfam" id="PF13912">
    <property type="entry name" value="zf-C2H2_6"/>
    <property type="match status" value="1"/>
</dbReference>
<feature type="compositionally biased region" description="Basic and acidic residues" evidence="10">
    <location>
        <begin position="779"/>
        <end position="790"/>
    </location>
</feature>
<dbReference type="AlphaFoldDB" id="A0A8C7FKM9"/>
<dbReference type="GO" id="GO:0008270">
    <property type="term" value="F:zinc ion binding"/>
    <property type="evidence" value="ECO:0007669"/>
    <property type="project" value="UniProtKB-KW"/>
</dbReference>
<feature type="domain" description="C2H2-type" evidence="11">
    <location>
        <begin position="535"/>
        <end position="562"/>
    </location>
</feature>
<keyword evidence="8" id="KW-0539">Nucleus</keyword>
<evidence type="ECO:0000256" key="8">
    <source>
        <dbReference type="ARBA" id="ARBA00023242"/>
    </source>
</evidence>
<evidence type="ECO:0000259" key="11">
    <source>
        <dbReference type="PROSITE" id="PS50157"/>
    </source>
</evidence>
<keyword evidence="7" id="KW-0238">DNA-binding</keyword>
<feature type="domain" description="C2H2-type" evidence="11">
    <location>
        <begin position="591"/>
        <end position="618"/>
    </location>
</feature>